<evidence type="ECO:0000256" key="1">
    <source>
        <dbReference type="ARBA" id="ARBA00023242"/>
    </source>
</evidence>
<protein>
    <recommendedName>
        <fullName evidence="2">Chromo domain-containing protein</fullName>
    </recommendedName>
</protein>
<dbReference type="Proteomes" id="UP001159363">
    <property type="component" value="Chromosome X"/>
</dbReference>
<accession>A0ABQ9HL99</accession>
<dbReference type="PROSITE" id="PS50013">
    <property type="entry name" value="CHROMO_2"/>
    <property type="match status" value="1"/>
</dbReference>
<dbReference type="PROSITE" id="PS00598">
    <property type="entry name" value="CHROMO_1"/>
    <property type="match status" value="1"/>
</dbReference>
<evidence type="ECO:0000313" key="4">
    <source>
        <dbReference type="Proteomes" id="UP001159363"/>
    </source>
</evidence>
<dbReference type="EMBL" id="JARBHB010000004">
    <property type="protein sequence ID" value="KAJ8885122.1"/>
    <property type="molecule type" value="Genomic_DNA"/>
</dbReference>
<evidence type="ECO:0000259" key="2">
    <source>
        <dbReference type="PROSITE" id="PS50013"/>
    </source>
</evidence>
<sequence>MSWAQIAEELHRPARRNYLCLKILIFGVKDLYRADIVGMIPYFLRLLLHLMSKYNRRVPQTIWMPPVDTQKDSYLLPKVFTNEKKLNWQKPRMKIVNYVCISHVRNNFVIFYTPNLSTEIYKVNSARHYGPRTYKLFDLNGNQIYGSSYEQEIMPTKFPDTYLVDKVLRRRVNQLYVKWLGFNSRHNSWVPSSALTNM</sequence>
<dbReference type="Gene3D" id="2.40.50.40">
    <property type="match status" value="1"/>
</dbReference>
<dbReference type="InterPro" id="IPR023779">
    <property type="entry name" value="Chromodomain_CS"/>
</dbReference>
<organism evidence="3 4">
    <name type="scientific">Dryococelus australis</name>
    <dbReference type="NCBI Taxonomy" id="614101"/>
    <lineage>
        <taxon>Eukaryota</taxon>
        <taxon>Metazoa</taxon>
        <taxon>Ecdysozoa</taxon>
        <taxon>Arthropoda</taxon>
        <taxon>Hexapoda</taxon>
        <taxon>Insecta</taxon>
        <taxon>Pterygota</taxon>
        <taxon>Neoptera</taxon>
        <taxon>Polyneoptera</taxon>
        <taxon>Phasmatodea</taxon>
        <taxon>Verophasmatodea</taxon>
        <taxon>Anareolatae</taxon>
        <taxon>Phasmatidae</taxon>
        <taxon>Eurycanthinae</taxon>
        <taxon>Dryococelus</taxon>
    </lineage>
</organism>
<keyword evidence="1" id="KW-0539">Nucleus</keyword>
<proteinExistence type="predicted"/>
<reference evidence="3 4" key="1">
    <citation type="submission" date="2023-02" db="EMBL/GenBank/DDBJ databases">
        <title>LHISI_Scaffold_Assembly.</title>
        <authorList>
            <person name="Stuart O.P."/>
            <person name="Cleave R."/>
            <person name="Magrath M.J.L."/>
            <person name="Mikheyev A.S."/>
        </authorList>
    </citation>
    <scope>NUCLEOTIDE SEQUENCE [LARGE SCALE GENOMIC DNA]</scope>
    <source>
        <strain evidence="3">Daus_M_001</strain>
        <tissue evidence="3">Leg muscle</tissue>
    </source>
</reference>
<keyword evidence="4" id="KW-1185">Reference proteome</keyword>
<dbReference type="PANTHER" id="PTHR46585:SF1">
    <property type="entry name" value="CHROMO DOMAIN-CONTAINING PROTEIN"/>
    <property type="match status" value="1"/>
</dbReference>
<dbReference type="PANTHER" id="PTHR46585">
    <property type="entry name" value="INTEGRASE CORE DOMAIN CONTAINING PROTEIN"/>
    <property type="match status" value="1"/>
</dbReference>
<dbReference type="CDD" id="cd00024">
    <property type="entry name" value="CD_CSD"/>
    <property type="match status" value="1"/>
</dbReference>
<feature type="domain" description="Chromo" evidence="2">
    <location>
        <begin position="162"/>
        <end position="198"/>
    </location>
</feature>
<comment type="caution">
    <text evidence="3">The sequence shown here is derived from an EMBL/GenBank/DDBJ whole genome shotgun (WGS) entry which is preliminary data.</text>
</comment>
<evidence type="ECO:0000313" key="3">
    <source>
        <dbReference type="EMBL" id="KAJ8885122.1"/>
    </source>
</evidence>
<dbReference type="SUPFAM" id="SSF54160">
    <property type="entry name" value="Chromo domain-like"/>
    <property type="match status" value="1"/>
</dbReference>
<name>A0ABQ9HL99_9NEOP</name>
<gene>
    <name evidence="3" type="ORF">PR048_011318</name>
</gene>
<dbReference type="InterPro" id="IPR000953">
    <property type="entry name" value="Chromo/chromo_shadow_dom"/>
</dbReference>
<dbReference type="InterPro" id="IPR016197">
    <property type="entry name" value="Chromo-like_dom_sf"/>
</dbReference>